<dbReference type="GO" id="GO:0060271">
    <property type="term" value="P:cilium assembly"/>
    <property type="evidence" value="ECO:0007669"/>
    <property type="project" value="TreeGrafter"/>
</dbReference>
<dbReference type="InParanoid" id="A0A1S3IQH7"/>
<dbReference type="KEGG" id="lak:106165958"/>
<feature type="compositionally biased region" description="Basic and acidic residues" evidence="3">
    <location>
        <begin position="1205"/>
        <end position="1220"/>
    </location>
</feature>
<dbReference type="GO" id="GO:0005813">
    <property type="term" value="C:centrosome"/>
    <property type="evidence" value="ECO:0007669"/>
    <property type="project" value="TreeGrafter"/>
</dbReference>
<keyword evidence="2" id="KW-0175">Coiled coil</keyword>
<feature type="compositionally biased region" description="Polar residues" evidence="3">
    <location>
        <begin position="460"/>
        <end position="473"/>
    </location>
</feature>
<dbReference type="GeneID" id="106165958"/>
<feature type="compositionally biased region" description="Basic and acidic residues" evidence="3">
    <location>
        <begin position="476"/>
        <end position="490"/>
    </location>
</feature>
<evidence type="ECO:0000313" key="7">
    <source>
        <dbReference type="RefSeq" id="XP_013399794.1"/>
    </source>
</evidence>
<dbReference type="PANTHER" id="PTHR10331">
    <property type="entry name" value="T COMPLEX PROTEIN 10"/>
    <property type="match status" value="1"/>
</dbReference>
<feature type="region of interest" description="Disordered" evidence="3">
    <location>
        <begin position="331"/>
        <end position="641"/>
    </location>
</feature>
<evidence type="ECO:0000256" key="3">
    <source>
        <dbReference type="SAM" id="MobiDB-lite"/>
    </source>
</evidence>
<dbReference type="Pfam" id="PF25779">
    <property type="entry name" value="Tubulin-bind_CPAP"/>
    <property type="match status" value="1"/>
</dbReference>
<evidence type="ECO:0000256" key="1">
    <source>
        <dbReference type="ARBA" id="ARBA00005627"/>
    </source>
</evidence>
<feature type="compositionally biased region" description="Basic and acidic residues" evidence="3">
    <location>
        <begin position="571"/>
        <end position="588"/>
    </location>
</feature>
<feature type="domain" description="Centromere protein J C-terminal" evidence="4">
    <location>
        <begin position="1299"/>
        <end position="1330"/>
    </location>
</feature>
<comment type="similarity">
    <text evidence="1">Belongs to the TCP10 family.</text>
</comment>
<reference evidence="7" key="1">
    <citation type="submission" date="2025-08" db="UniProtKB">
        <authorList>
            <consortium name="RefSeq"/>
        </authorList>
    </citation>
    <scope>IDENTIFICATION</scope>
    <source>
        <tissue evidence="7">Gonads</tissue>
    </source>
</reference>
<accession>A0A1S3IQH7</accession>
<evidence type="ECO:0000259" key="4">
    <source>
        <dbReference type="Pfam" id="PF07202"/>
    </source>
</evidence>
<feature type="coiled-coil region" evidence="2">
    <location>
        <begin position="1030"/>
        <end position="1175"/>
    </location>
</feature>
<feature type="compositionally biased region" description="Polar residues" evidence="3">
    <location>
        <begin position="556"/>
        <end position="570"/>
    </location>
</feature>
<feature type="compositionally biased region" description="Polar residues" evidence="3">
    <location>
        <begin position="347"/>
        <end position="356"/>
    </location>
</feature>
<dbReference type="InterPro" id="IPR009852">
    <property type="entry name" value="CENPJ_C_dom"/>
</dbReference>
<proteinExistence type="inferred from homology"/>
<feature type="compositionally biased region" description="Acidic residues" evidence="3">
    <location>
        <begin position="760"/>
        <end position="770"/>
    </location>
</feature>
<dbReference type="Proteomes" id="UP000085678">
    <property type="component" value="Unplaced"/>
</dbReference>
<feature type="compositionally biased region" description="Basic and acidic residues" evidence="3">
    <location>
        <begin position="1180"/>
        <end position="1190"/>
    </location>
</feature>
<organism evidence="6 7">
    <name type="scientific">Lingula anatina</name>
    <name type="common">Brachiopod</name>
    <name type="synonym">Lingula unguis</name>
    <dbReference type="NCBI Taxonomy" id="7574"/>
    <lineage>
        <taxon>Eukaryota</taxon>
        <taxon>Metazoa</taxon>
        <taxon>Spiralia</taxon>
        <taxon>Lophotrochozoa</taxon>
        <taxon>Brachiopoda</taxon>
        <taxon>Linguliformea</taxon>
        <taxon>Lingulata</taxon>
        <taxon>Lingulida</taxon>
        <taxon>Linguloidea</taxon>
        <taxon>Lingulidae</taxon>
        <taxon>Lingula</taxon>
    </lineage>
</organism>
<feature type="compositionally biased region" description="Polar residues" evidence="3">
    <location>
        <begin position="959"/>
        <end position="978"/>
    </location>
</feature>
<feature type="region of interest" description="Disordered" evidence="3">
    <location>
        <begin position="867"/>
        <end position="991"/>
    </location>
</feature>
<feature type="domain" description="Centromere protein J C-terminal" evidence="4">
    <location>
        <begin position="1407"/>
        <end position="1440"/>
    </location>
</feature>
<dbReference type="InterPro" id="IPR047002">
    <property type="entry name" value="Tcp10_C_sf"/>
</dbReference>
<dbReference type="GO" id="GO:0061511">
    <property type="term" value="P:centriole elongation"/>
    <property type="evidence" value="ECO:0007669"/>
    <property type="project" value="TreeGrafter"/>
</dbReference>
<keyword evidence="6" id="KW-1185">Reference proteome</keyword>
<feature type="compositionally biased region" description="Acidic residues" evidence="3">
    <location>
        <begin position="889"/>
        <end position="908"/>
    </location>
</feature>
<protein>
    <submittedName>
        <fullName evidence="7">Centromere protein J-like isoform X1</fullName>
    </submittedName>
</protein>
<dbReference type="Pfam" id="PF07202">
    <property type="entry name" value="Tcp10_C"/>
    <property type="match status" value="4"/>
</dbReference>
<feature type="domain" description="Centromere protein J C-terminal" evidence="4">
    <location>
        <begin position="1370"/>
        <end position="1398"/>
    </location>
</feature>
<dbReference type="InterPro" id="IPR058029">
    <property type="entry name" value="Tubulin-bd_CENPJ"/>
</dbReference>
<dbReference type="InterPro" id="IPR026581">
    <property type="entry name" value="TCP10L/CENPJ"/>
</dbReference>
<dbReference type="OrthoDB" id="10252174at2759"/>
<feature type="domain" description="CENPJ tubulin-binding region" evidence="5">
    <location>
        <begin position="497"/>
        <end position="555"/>
    </location>
</feature>
<dbReference type="RefSeq" id="XP_013399794.1">
    <property type="nucleotide sequence ID" value="XM_013544340.1"/>
</dbReference>
<feature type="compositionally biased region" description="Basic and acidic residues" evidence="3">
    <location>
        <begin position="450"/>
        <end position="459"/>
    </location>
</feature>
<evidence type="ECO:0000256" key="2">
    <source>
        <dbReference type="SAM" id="Coils"/>
    </source>
</evidence>
<dbReference type="GO" id="GO:0015631">
    <property type="term" value="F:tubulin binding"/>
    <property type="evidence" value="ECO:0007669"/>
    <property type="project" value="TreeGrafter"/>
</dbReference>
<dbReference type="STRING" id="7574.A0A1S3IQH7"/>
<feature type="domain" description="Centromere protein J C-terminal" evidence="4">
    <location>
        <begin position="1444"/>
        <end position="1474"/>
    </location>
</feature>
<name>A0A1S3IQH7_LINAN</name>
<evidence type="ECO:0000259" key="5">
    <source>
        <dbReference type="Pfam" id="PF25779"/>
    </source>
</evidence>
<evidence type="ECO:0000313" key="6">
    <source>
        <dbReference type="Proteomes" id="UP000085678"/>
    </source>
</evidence>
<feature type="region of interest" description="Disordered" evidence="3">
    <location>
        <begin position="1180"/>
        <end position="1281"/>
    </location>
</feature>
<feature type="region of interest" description="Disordered" evidence="3">
    <location>
        <begin position="721"/>
        <end position="790"/>
    </location>
</feature>
<feature type="compositionally biased region" description="Basic and acidic residues" evidence="3">
    <location>
        <begin position="388"/>
        <end position="402"/>
    </location>
</feature>
<gene>
    <name evidence="7" type="primary">LOC106165958</name>
</gene>
<sequence length="1486" mass="167720">MDNTRNEQHHLKENIPQDGWSSRAGVVLGYNPNSSFMSLQQRMAQTAPLSEQNHNGKNFDPLQVQQFNGRALLQSVDGSGKDRLVSSDPMGQGDFRNVSSFNPLLHTKSAELKGSGSGAMHIQDPMMQTQMINGQSLRQGSGHGFGSGYLHPGFGTGSGQSFGSGSGSGPGYMDPLLQTQLMHSQLMNAGYLQSGSGLLSRSFIGSGSGVGTGSPSHNLTGSGDMLSPGVTLNPMLNLDLPVNNFMKAVNFDAMIQGTDMMEEGKENLNDSQVSDLYEQQQAVEQAQLLQRFKQLRQMQLQQQDILMQQQQQQLQSLKEEQGRIQNMIARQREQQWGGGSPKKFRPASSTPFSTPPRSDKRPQGRTVPQALASGFMAVSRSPQYQDDPEMKALPEPEFHSDTESNADTFGTEGVYPLPDTASEMSEAPQELSPPSQALPAVEEQPSVEDMDVRLDERSSEMMQQPHVQQSVNKHTNKLESEKKRPEKADENSQPPDDDDRPIKPGLSNRTRTFEELLEQQLQQEKQKEDVQKQANKTTKNVVKSFLKRGQGLTRFGLSSENRQKMTQKSSSKNESHSPKATQHIEENRVTPPRKIASKTPSSPHHPIPSLQLKPSPKMYNPSPVSKSMPVGKPFSLEKMGDNAGMTSSIDASFLSAVKKRAESEKIETEELEEFELLEQYADDNISFSSNSSLVVKLIDRDKAKKGQVNHQMSPLSKHIKAAKMKHHLHQSPQDTRLEKTVEESENEESSDSSDSSSSISEEDTDLENELENNKTLVDQEEHNLDEEFDTNVVKVVHRKIATRHSNDEFQEKNQGQLNGLGAEENIEEEEKLENKVEVPHYGAEVSSESEIYEKNVISSTEGVFGKVKGSAQEENIEEEHAVSKTNQQEESEAESSDEEDEEEDEDSDNLGKIEEQNNAVSKGYYHLPHEEKMASPRPLTQQVVPPLSRSIEFDDTESWGVTNQDEAGNAHGSSSAGQVNGAETPPTSKLVTKLFPQLKPQKKAVSPQIQPNQQQMVQIRQAEVGSGVQSKVLRDKLMELETEIERFRQENAALAKLRKEREEGLEKLKKEMAEFEKQKAEELERLQEFKKQEMKKLKHEKKVFEQYQKTARALPDKKEREEIEMLKNQLSELQEELKRKESRWTASTTRLRDRIQAVEVENFELKEEVKILERRRLDNWQKDQVNKKESSFSQPFKKPAIVQQKLEDQVKPDLKEETTVEKSMPPPVKVPQKKMATSQVGQVLIAEDTPRRQPTAVQQSDDLHSDTSSEVDAQEDKKSVPRKRVLLNTKHIDKGSEDYEEIQHPDGKLERIYSNGAREILFANGTRKEISAEGQYIIVSFFNGDVKQILPDQRVVYYYADAQTTHTTYPDGLEILQFPNNQMEKHYPDGTREITFPDQTIKYLFLNGTEESIFPDGTVIRVDKNGDKTMEFPNGQREIHTQQYKKREYPDGTAKIVYPDGRQETRYANGRVRIKDKDGNIVMDRR</sequence>
<dbReference type="PANTHER" id="PTHR10331:SF6">
    <property type="entry name" value="SPINDLE ASSEMBLY ABNORMAL 4"/>
    <property type="match status" value="1"/>
</dbReference>
<dbReference type="GO" id="GO:0005814">
    <property type="term" value="C:centriole"/>
    <property type="evidence" value="ECO:0007669"/>
    <property type="project" value="TreeGrafter"/>
</dbReference>
<dbReference type="Gene3D" id="2.60.450.20">
    <property type="match status" value="1"/>
</dbReference>